<evidence type="ECO:0000313" key="1">
    <source>
        <dbReference type="EMBL" id="MBT1699898.1"/>
    </source>
</evidence>
<dbReference type="Pfam" id="PF07661">
    <property type="entry name" value="MORN_2"/>
    <property type="match status" value="9"/>
</dbReference>
<dbReference type="PANTHER" id="PTHR33706:SF1">
    <property type="entry name" value="TPR REPEAT PROTEIN"/>
    <property type="match status" value="1"/>
</dbReference>
<name>A0AAP2DRB1_9BACT</name>
<accession>A0AAP2DRB1</accession>
<dbReference type="RefSeq" id="WP_254168135.1">
    <property type="nucleotide sequence ID" value="NZ_JAHESF010000031.1"/>
</dbReference>
<dbReference type="PANTHER" id="PTHR33706">
    <property type="entry name" value="MORN VARIANT REPEAT PROTEIN"/>
    <property type="match status" value="1"/>
</dbReference>
<dbReference type="AlphaFoldDB" id="A0AAP2DRB1"/>
<sequence>MTACRLYGYKVTLMGILWAIAPALFGQSFTRQTYHDLEKKHLKETYQVKDTIRNIAHGRYISYYLNGNVESKGHFTNNETTGVWEFFYETGNLKMRGILRQNANYGRWEYFYESGQKSMEGTINGKNRDGEWKMYYENGQVREIGEYSNNKRVGLWNSYFEDGVLKGEIDYADDFGTFTEYYHSGKILATGPKNGTKQVGHWRLFAEDGTLESEGDYQNGKRHGDWVNFFPGGQVASKGKYENDQPTGKWEYYFEDGKVSSSGEYIGGVKSGSWRTMNEDGSLKSEANLIKGTGEYREYYASGKLKVKGKIVNGKKDGRWEYFYEDGKLEGACDFTNDKGTYFGYFPNGTLGTKGAIEGDQKTGTWELYENDGKLSGYYRPFYDNRKLAKEITAMVTSRKATKSGSNAKRLTHFDARFNEFRGVIIGGNPMMTFAGRFPFGVEFYLQERLGHEFEFIGIRNPFFQLDLNIPAGQKFERGYAIAIKQKLYNEIKTGMWYFGHEIRFTNFGHFINQQISSTSTEVFTFSAVEQKIEWGPLLGYRIMQHNNTRGYTIDAFVSADIGYRGFDVDPNFASFFDDINQSRLSTSFHFGLNFGKVFSFR</sequence>
<evidence type="ECO:0000313" key="2">
    <source>
        <dbReference type="Proteomes" id="UP001319200"/>
    </source>
</evidence>
<dbReference type="EMBL" id="JAHESF010000031">
    <property type="protein sequence ID" value="MBT1699898.1"/>
    <property type="molecule type" value="Genomic_DNA"/>
</dbReference>
<proteinExistence type="predicted"/>
<reference evidence="1 2" key="1">
    <citation type="submission" date="2021-05" db="EMBL/GenBank/DDBJ databases">
        <title>A Polyphasic approach of four new species of the genus Ohtaekwangia: Ohtaekwangia histidinii sp. nov., Ohtaekwangia cretensis sp. nov., Ohtaekwangia indiensis sp. nov., Ohtaekwangia reichenbachii sp. nov. from diverse environment.</title>
        <authorList>
            <person name="Octaviana S."/>
        </authorList>
    </citation>
    <scope>NUCLEOTIDE SEQUENCE [LARGE SCALE GENOMIC DNA]</scope>
    <source>
        <strain evidence="1 2">PWU4</strain>
    </source>
</reference>
<keyword evidence="2" id="KW-1185">Reference proteome</keyword>
<organism evidence="1 2">
    <name type="scientific">Chryseosolibacter histidini</name>
    <dbReference type="NCBI Taxonomy" id="2782349"/>
    <lineage>
        <taxon>Bacteria</taxon>
        <taxon>Pseudomonadati</taxon>
        <taxon>Bacteroidota</taxon>
        <taxon>Cytophagia</taxon>
        <taxon>Cytophagales</taxon>
        <taxon>Chryseotaleaceae</taxon>
        <taxon>Chryseosolibacter</taxon>
    </lineage>
</organism>
<dbReference type="InterPro" id="IPR011652">
    <property type="entry name" value="MORN_2"/>
</dbReference>
<dbReference type="SUPFAM" id="SSF82185">
    <property type="entry name" value="Histone H3 K4-specific methyltransferase SET7/9 N-terminal domain"/>
    <property type="match status" value="3"/>
</dbReference>
<dbReference type="Proteomes" id="UP001319200">
    <property type="component" value="Unassembled WGS sequence"/>
</dbReference>
<comment type="caution">
    <text evidence="1">The sequence shown here is derived from an EMBL/GenBank/DDBJ whole genome shotgun (WGS) entry which is preliminary data.</text>
</comment>
<dbReference type="Gene3D" id="3.90.930.1">
    <property type="match status" value="2"/>
</dbReference>
<protein>
    <submittedName>
        <fullName evidence="1">Toxin-antitoxin system YwqK family antitoxin</fullName>
    </submittedName>
</protein>
<gene>
    <name evidence="1" type="ORF">KK083_23630</name>
</gene>
<dbReference type="Gene3D" id="2.20.110.10">
    <property type="entry name" value="Histone H3 K4-specific methyltransferase SET7/9 N-terminal domain"/>
    <property type="match status" value="2"/>
</dbReference>